<keyword evidence="3 6" id="KW-0812">Transmembrane</keyword>
<dbReference type="InterPro" id="IPR004680">
    <property type="entry name" value="Cit_transptr-like_dom"/>
</dbReference>
<feature type="domain" description="Citrate transporter-like" evidence="7">
    <location>
        <begin position="14"/>
        <end position="381"/>
    </location>
</feature>
<feature type="transmembrane region" description="Helical" evidence="6">
    <location>
        <begin position="235"/>
        <end position="251"/>
    </location>
</feature>
<feature type="transmembrane region" description="Helical" evidence="6">
    <location>
        <begin position="328"/>
        <end position="348"/>
    </location>
</feature>
<reference evidence="8" key="1">
    <citation type="submission" date="2019-11" db="EMBL/GenBank/DDBJ databases">
        <authorList>
            <person name="Feng L."/>
        </authorList>
    </citation>
    <scope>NUCLEOTIDE SEQUENCE</scope>
    <source>
        <strain evidence="8">SsimulansLFYP27</strain>
    </source>
</reference>
<keyword evidence="5 6" id="KW-0472">Membrane</keyword>
<protein>
    <submittedName>
        <fullName evidence="8">Citrate transporter</fullName>
    </submittedName>
</protein>
<name>A0A6N3FSH2_STASI</name>
<dbReference type="NCBIfam" id="TIGR00784">
    <property type="entry name" value="citMHS"/>
    <property type="match status" value="1"/>
</dbReference>
<feature type="transmembrane region" description="Helical" evidence="6">
    <location>
        <begin position="50"/>
        <end position="73"/>
    </location>
</feature>
<sequence length="435" mass="46411">MNLALLGFVMIIVFMALIMSRKMSALVALIVVPVVFGLIGGFYSSLGKDIIAGITTVAPTGIMLVFAILYFGVMIDAGLFNPIISVIMKGVKGDPVKITIGTVALASIVALDGDGTTTFIITVTAMLPLYKKMGMNPYILSTLALLAIGVMNMTPWGGPTARAISALQLTTEEVFTPVIPVMVAGILFAFVAAYILGKRERKRIGIKNHLSLTLEEMHISNDKDEDELALLRPKLTIINAALTITLLVALITDFLPIPVLFMLGFALALIINYPQLKVQSNLIKRHAGNVLAVVSLVFASGVFTGVMSGTKMVDHMASALVHIVPDAMGNHFALITAVLSMPFTYFMANDPFYYGILPILAESAQQFGVSKAMMARASILGQPVHVLSPLYAAGYLLVGMLGIDYGTNQKVVLKWAIGSSVCMIIVAGIIGVIAF</sequence>
<keyword evidence="2" id="KW-0813">Transport</keyword>
<evidence type="ECO:0000256" key="6">
    <source>
        <dbReference type="SAM" id="Phobius"/>
    </source>
</evidence>
<evidence type="ECO:0000256" key="3">
    <source>
        <dbReference type="ARBA" id="ARBA00022692"/>
    </source>
</evidence>
<evidence type="ECO:0000256" key="2">
    <source>
        <dbReference type="ARBA" id="ARBA00022448"/>
    </source>
</evidence>
<evidence type="ECO:0000256" key="4">
    <source>
        <dbReference type="ARBA" id="ARBA00022989"/>
    </source>
</evidence>
<feature type="transmembrane region" description="Helical" evidence="6">
    <location>
        <begin position="25"/>
        <end position="43"/>
    </location>
</feature>
<dbReference type="RefSeq" id="WP_002480204.1">
    <property type="nucleotide sequence ID" value="NZ_CACRUO010000065.1"/>
</dbReference>
<evidence type="ECO:0000256" key="1">
    <source>
        <dbReference type="ARBA" id="ARBA00004141"/>
    </source>
</evidence>
<dbReference type="Pfam" id="PF03600">
    <property type="entry name" value="CitMHS"/>
    <property type="match status" value="1"/>
</dbReference>
<dbReference type="GO" id="GO:0015137">
    <property type="term" value="F:citrate transmembrane transporter activity"/>
    <property type="evidence" value="ECO:0007669"/>
    <property type="project" value="InterPro"/>
</dbReference>
<evidence type="ECO:0000256" key="5">
    <source>
        <dbReference type="ARBA" id="ARBA00023136"/>
    </source>
</evidence>
<comment type="subcellular location">
    <subcellularLocation>
        <location evidence="1">Membrane</location>
        <topology evidence="1">Multi-pass membrane protein</topology>
    </subcellularLocation>
</comment>
<feature type="transmembrane region" description="Helical" evidence="6">
    <location>
        <begin position="98"/>
        <end position="126"/>
    </location>
</feature>
<dbReference type="EMBL" id="CACRUO010000065">
    <property type="protein sequence ID" value="VYU54786.1"/>
    <property type="molecule type" value="Genomic_DNA"/>
</dbReference>
<feature type="transmembrane region" description="Helical" evidence="6">
    <location>
        <begin position="257"/>
        <end position="276"/>
    </location>
</feature>
<feature type="transmembrane region" description="Helical" evidence="6">
    <location>
        <begin position="288"/>
        <end position="308"/>
    </location>
</feature>
<feature type="transmembrane region" description="Helical" evidence="6">
    <location>
        <begin position="384"/>
        <end position="403"/>
    </location>
</feature>
<dbReference type="AlphaFoldDB" id="A0A6N3FSH2"/>
<feature type="transmembrane region" description="Helical" evidence="6">
    <location>
        <begin position="138"/>
        <end position="158"/>
    </location>
</feature>
<dbReference type="InterPro" id="IPR014738">
    <property type="entry name" value="Citrate_transporter"/>
</dbReference>
<feature type="transmembrane region" description="Helical" evidence="6">
    <location>
        <begin position="178"/>
        <end position="197"/>
    </location>
</feature>
<gene>
    <name evidence="8" type="primary">citN</name>
    <name evidence="8" type="ORF">SSLFYP27_02618</name>
</gene>
<dbReference type="GO" id="GO:0016020">
    <property type="term" value="C:membrane"/>
    <property type="evidence" value="ECO:0007669"/>
    <property type="project" value="UniProtKB-SubCell"/>
</dbReference>
<accession>A0A6N3FSH2</accession>
<organism evidence="8">
    <name type="scientific">Staphylococcus simulans</name>
    <dbReference type="NCBI Taxonomy" id="1286"/>
    <lineage>
        <taxon>Bacteria</taxon>
        <taxon>Bacillati</taxon>
        <taxon>Bacillota</taxon>
        <taxon>Bacilli</taxon>
        <taxon>Bacillales</taxon>
        <taxon>Staphylococcaceae</taxon>
        <taxon>Staphylococcus</taxon>
    </lineage>
</organism>
<keyword evidence="4 6" id="KW-1133">Transmembrane helix</keyword>
<evidence type="ECO:0000259" key="7">
    <source>
        <dbReference type="Pfam" id="PF03600"/>
    </source>
</evidence>
<proteinExistence type="predicted"/>
<evidence type="ECO:0000313" key="8">
    <source>
        <dbReference type="EMBL" id="VYU54786.1"/>
    </source>
</evidence>
<feature type="transmembrane region" description="Helical" evidence="6">
    <location>
        <begin position="415"/>
        <end position="434"/>
    </location>
</feature>